<accession>A0A0E9QJC1</accession>
<organism evidence="2">
    <name type="scientific">Anguilla anguilla</name>
    <name type="common">European freshwater eel</name>
    <name type="synonym">Muraena anguilla</name>
    <dbReference type="NCBI Taxonomy" id="7936"/>
    <lineage>
        <taxon>Eukaryota</taxon>
        <taxon>Metazoa</taxon>
        <taxon>Chordata</taxon>
        <taxon>Craniata</taxon>
        <taxon>Vertebrata</taxon>
        <taxon>Euteleostomi</taxon>
        <taxon>Actinopterygii</taxon>
        <taxon>Neopterygii</taxon>
        <taxon>Teleostei</taxon>
        <taxon>Anguilliformes</taxon>
        <taxon>Anguillidae</taxon>
        <taxon>Anguilla</taxon>
    </lineage>
</organism>
<proteinExistence type="predicted"/>
<reference evidence="2" key="1">
    <citation type="submission" date="2014-11" db="EMBL/GenBank/DDBJ databases">
        <authorList>
            <person name="Amaro Gonzalez C."/>
        </authorList>
    </citation>
    <scope>NUCLEOTIDE SEQUENCE</scope>
</reference>
<dbReference type="EMBL" id="GBXM01091970">
    <property type="protein sequence ID" value="JAH16607.1"/>
    <property type="molecule type" value="Transcribed_RNA"/>
</dbReference>
<evidence type="ECO:0000256" key="1">
    <source>
        <dbReference type="SAM" id="MobiDB-lite"/>
    </source>
</evidence>
<protein>
    <submittedName>
        <fullName evidence="2">Uncharacterized protein</fullName>
    </submittedName>
</protein>
<feature type="region of interest" description="Disordered" evidence="1">
    <location>
        <begin position="30"/>
        <end position="54"/>
    </location>
</feature>
<name>A0A0E9QJC1_ANGAN</name>
<sequence>MVSIHRPLGYGPSTLPLRHSAHDIKQEGMRHFNHNGSTPLPLTTAWNTSSLVQN</sequence>
<reference evidence="2" key="2">
    <citation type="journal article" date="2015" name="Fish Shellfish Immunol.">
        <title>Early steps in the European eel (Anguilla anguilla)-Vibrio vulnificus interaction in the gills: Role of the RtxA13 toxin.</title>
        <authorList>
            <person name="Callol A."/>
            <person name="Pajuelo D."/>
            <person name="Ebbesson L."/>
            <person name="Teles M."/>
            <person name="MacKenzie S."/>
            <person name="Amaro C."/>
        </authorList>
    </citation>
    <scope>NUCLEOTIDE SEQUENCE</scope>
</reference>
<evidence type="ECO:0000313" key="2">
    <source>
        <dbReference type="EMBL" id="JAH16607.1"/>
    </source>
</evidence>
<dbReference type="AlphaFoldDB" id="A0A0E9QJC1"/>
<feature type="compositionally biased region" description="Polar residues" evidence="1">
    <location>
        <begin position="34"/>
        <end position="54"/>
    </location>
</feature>